<name>A0A7J5B9T4_9MICO</name>
<protein>
    <recommendedName>
        <fullName evidence="4">Branched-chain amino acid ABC transporter</fullName>
    </recommendedName>
</protein>
<dbReference type="Pfam" id="PF05437">
    <property type="entry name" value="AzlD"/>
    <property type="match status" value="1"/>
</dbReference>
<keyword evidence="1" id="KW-0472">Membrane</keyword>
<feature type="transmembrane region" description="Helical" evidence="1">
    <location>
        <begin position="83"/>
        <end position="103"/>
    </location>
</feature>
<sequence length="154" mass="16963">MGPVWRIRHHRHLGDYVREGCNAAGGADGLLRARGCDGAGAEKASRRVNLWHSILLMLVIWALTFAMRAAPLVLRRWFDDNEIVRDIGALLPVGVMVILTAYTVRDTSLAGYDWVAPLVGIVVTVLLHLWRSNVLLSLVGGILSYSILYFTIGA</sequence>
<keyword evidence="1" id="KW-0812">Transmembrane</keyword>
<dbReference type="AlphaFoldDB" id="A0A7J5B9T4"/>
<evidence type="ECO:0000313" key="3">
    <source>
        <dbReference type="Proteomes" id="UP000433493"/>
    </source>
</evidence>
<reference evidence="2 3" key="1">
    <citation type="submission" date="2019-09" db="EMBL/GenBank/DDBJ databases">
        <title>Phylogeny of genus Pseudoclavibacter and closely related genus.</title>
        <authorList>
            <person name="Li Y."/>
        </authorList>
    </citation>
    <scope>NUCLEOTIDE SEQUENCE [LARGE SCALE GENOMIC DNA]</scope>
    <source>
        <strain evidence="2 3">KCTC 13959</strain>
    </source>
</reference>
<keyword evidence="1" id="KW-1133">Transmembrane helix</keyword>
<dbReference type="InterPro" id="IPR008407">
    <property type="entry name" value="Brnchd-chn_aa_trnsp_AzlD"/>
</dbReference>
<evidence type="ECO:0000256" key="1">
    <source>
        <dbReference type="SAM" id="Phobius"/>
    </source>
</evidence>
<proteinExistence type="predicted"/>
<dbReference type="EMBL" id="WBKB01000006">
    <property type="protein sequence ID" value="KAB1642303.1"/>
    <property type="molecule type" value="Genomic_DNA"/>
</dbReference>
<keyword evidence="3" id="KW-1185">Reference proteome</keyword>
<organism evidence="2 3">
    <name type="scientific">Gulosibacter chungangensis</name>
    <dbReference type="NCBI Taxonomy" id="979746"/>
    <lineage>
        <taxon>Bacteria</taxon>
        <taxon>Bacillati</taxon>
        <taxon>Actinomycetota</taxon>
        <taxon>Actinomycetes</taxon>
        <taxon>Micrococcales</taxon>
        <taxon>Microbacteriaceae</taxon>
        <taxon>Gulosibacter</taxon>
    </lineage>
</organism>
<feature type="transmembrane region" description="Helical" evidence="1">
    <location>
        <begin position="50"/>
        <end position="71"/>
    </location>
</feature>
<dbReference type="Proteomes" id="UP000433493">
    <property type="component" value="Unassembled WGS sequence"/>
</dbReference>
<accession>A0A7J5B9T4</accession>
<comment type="caution">
    <text evidence="2">The sequence shown here is derived from an EMBL/GenBank/DDBJ whole genome shotgun (WGS) entry which is preliminary data.</text>
</comment>
<feature type="transmembrane region" description="Helical" evidence="1">
    <location>
        <begin position="134"/>
        <end position="152"/>
    </location>
</feature>
<dbReference type="OrthoDB" id="5324916at2"/>
<gene>
    <name evidence="2" type="ORF">F8O05_10820</name>
</gene>
<evidence type="ECO:0000313" key="2">
    <source>
        <dbReference type="EMBL" id="KAB1642303.1"/>
    </source>
</evidence>
<evidence type="ECO:0008006" key="4">
    <source>
        <dbReference type="Google" id="ProtNLM"/>
    </source>
</evidence>
<feature type="transmembrane region" description="Helical" evidence="1">
    <location>
        <begin position="109"/>
        <end position="127"/>
    </location>
</feature>